<keyword evidence="2" id="KW-0997">Cell inner membrane</keyword>
<dbReference type="GO" id="GO:0008758">
    <property type="term" value="F:UDP-2,3-diacylglucosamine hydrolase activity"/>
    <property type="evidence" value="ECO:0007669"/>
    <property type="project" value="TreeGrafter"/>
</dbReference>
<dbReference type="GO" id="GO:0009245">
    <property type="term" value="P:lipid A biosynthetic process"/>
    <property type="evidence" value="ECO:0007669"/>
    <property type="project" value="TreeGrafter"/>
</dbReference>
<feature type="non-terminal residue" evidence="8">
    <location>
        <position position="133"/>
    </location>
</feature>
<dbReference type="PANTHER" id="PTHR34990">
    <property type="entry name" value="UDP-2,3-DIACYLGLUCOSAMINE HYDROLASE-RELATED"/>
    <property type="match status" value="1"/>
</dbReference>
<evidence type="ECO:0000256" key="5">
    <source>
        <dbReference type="ARBA" id="ARBA00023136"/>
    </source>
</evidence>
<comment type="caution">
    <text evidence="8">The sequence shown here is derived from an EMBL/GenBank/DDBJ whole genome shotgun (WGS) entry which is preliminary data.</text>
</comment>
<keyword evidence="5" id="KW-0472">Membrane</keyword>
<protein>
    <recommendedName>
        <fullName evidence="7">Calcineurin-like phosphoesterase domain-containing protein</fullName>
    </recommendedName>
</protein>
<dbReference type="GO" id="GO:0046872">
    <property type="term" value="F:metal ion binding"/>
    <property type="evidence" value="ECO:0007669"/>
    <property type="project" value="UniProtKB-KW"/>
</dbReference>
<organism evidence="8">
    <name type="scientific">marine sediment metagenome</name>
    <dbReference type="NCBI Taxonomy" id="412755"/>
    <lineage>
        <taxon>unclassified sequences</taxon>
        <taxon>metagenomes</taxon>
        <taxon>ecological metagenomes</taxon>
    </lineage>
</organism>
<evidence type="ECO:0000256" key="1">
    <source>
        <dbReference type="ARBA" id="ARBA00022475"/>
    </source>
</evidence>
<dbReference type="SUPFAM" id="SSF56300">
    <property type="entry name" value="Metallo-dependent phosphatases"/>
    <property type="match status" value="1"/>
</dbReference>
<reference evidence="8" key="1">
    <citation type="journal article" date="2014" name="Front. Microbiol.">
        <title>High frequency of phylogenetically diverse reductive dehalogenase-homologous genes in deep subseafloor sedimentary metagenomes.</title>
        <authorList>
            <person name="Kawai M."/>
            <person name="Futagami T."/>
            <person name="Toyoda A."/>
            <person name="Takaki Y."/>
            <person name="Nishi S."/>
            <person name="Hori S."/>
            <person name="Arai W."/>
            <person name="Tsubouchi T."/>
            <person name="Morono Y."/>
            <person name="Uchiyama I."/>
            <person name="Ito T."/>
            <person name="Fujiyama A."/>
            <person name="Inagaki F."/>
            <person name="Takami H."/>
        </authorList>
    </citation>
    <scope>NUCLEOTIDE SEQUENCE</scope>
    <source>
        <strain evidence="8">Expedition CK06-06</strain>
    </source>
</reference>
<evidence type="ECO:0000256" key="4">
    <source>
        <dbReference type="ARBA" id="ARBA00022801"/>
    </source>
</evidence>
<evidence type="ECO:0000259" key="7">
    <source>
        <dbReference type="Pfam" id="PF00149"/>
    </source>
</evidence>
<dbReference type="AlphaFoldDB" id="X1KWF0"/>
<keyword evidence="3" id="KW-0479">Metal-binding</keyword>
<evidence type="ECO:0000256" key="6">
    <source>
        <dbReference type="ARBA" id="ARBA00023211"/>
    </source>
</evidence>
<dbReference type="Gene3D" id="3.60.21.10">
    <property type="match status" value="1"/>
</dbReference>
<keyword evidence="6" id="KW-0464">Manganese</keyword>
<dbReference type="GO" id="GO:0016020">
    <property type="term" value="C:membrane"/>
    <property type="evidence" value="ECO:0007669"/>
    <property type="project" value="GOC"/>
</dbReference>
<dbReference type="CDD" id="cd07398">
    <property type="entry name" value="MPP_YbbF-LpxH"/>
    <property type="match status" value="1"/>
</dbReference>
<dbReference type="InterPro" id="IPR043461">
    <property type="entry name" value="LpxH-like"/>
</dbReference>
<sequence length="133" mass="15569">MKEKEKIFFASDIHLGLPSHEKSLVREKLFVQWLDEIKNEAREIYLLGDIFDYWFEYKKVVPRGFTRFLGKIAEITDQGIPVHFFTGNHDIWILDYLPVESGIILHRYPIQKEFNGLRFYLGHGDALGPGDKG</sequence>
<dbReference type="InterPro" id="IPR029052">
    <property type="entry name" value="Metallo-depent_PP-like"/>
</dbReference>
<keyword evidence="1" id="KW-1003">Cell membrane</keyword>
<dbReference type="PANTHER" id="PTHR34990:SF1">
    <property type="entry name" value="UDP-2,3-DIACYLGLUCOSAMINE HYDROLASE"/>
    <property type="match status" value="1"/>
</dbReference>
<evidence type="ECO:0000256" key="2">
    <source>
        <dbReference type="ARBA" id="ARBA00022519"/>
    </source>
</evidence>
<accession>X1KWF0</accession>
<evidence type="ECO:0000313" key="8">
    <source>
        <dbReference type="EMBL" id="GAH86323.1"/>
    </source>
</evidence>
<name>X1KWF0_9ZZZZ</name>
<feature type="domain" description="Calcineurin-like phosphoesterase" evidence="7">
    <location>
        <begin position="6"/>
        <end position="125"/>
    </location>
</feature>
<keyword evidence="4" id="KW-0378">Hydrolase</keyword>
<gene>
    <name evidence="8" type="ORF">S03H2_67129</name>
</gene>
<dbReference type="InterPro" id="IPR004843">
    <property type="entry name" value="Calcineurin-like_PHP"/>
</dbReference>
<evidence type="ECO:0000256" key="3">
    <source>
        <dbReference type="ARBA" id="ARBA00022723"/>
    </source>
</evidence>
<proteinExistence type="predicted"/>
<dbReference type="Pfam" id="PF00149">
    <property type="entry name" value="Metallophos"/>
    <property type="match status" value="1"/>
</dbReference>
<dbReference type="EMBL" id="BARU01043900">
    <property type="protein sequence ID" value="GAH86323.1"/>
    <property type="molecule type" value="Genomic_DNA"/>
</dbReference>